<dbReference type="RefSeq" id="WP_021725295.1">
    <property type="nucleotide sequence ID" value="NZ_AWEZ01000017.1"/>
</dbReference>
<feature type="transmembrane region" description="Helical" evidence="1">
    <location>
        <begin position="119"/>
        <end position="139"/>
    </location>
</feature>
<dbReference type="PATRIC" id="fig|1125712.3.peg.433"/>
<feature type="transmembrane region" description="Helical" evidence="1">
    <location>
        <begin position="12"/>
        <end position="30"/>
    </location>
</feature>
<keyword evidence="1" id="KW-1133">Transmembrane helix</keyword>
<feature type="transmembrane region" description="Helical" evidence="1">
    <location>
        <begin position="37"/>
        <end position="58"/>
    </location>
</feature>
<organism evidence="2 3">
    <name type="scientific">Olsenella profusa F0195</name>
    <dbReference type="NCBI Taxonomy" id="1125712"/>
    <lineage>
        <taxon>Bacteria</taxon>
        <taxon>Bacillati</taxon>
        <taxon>Actinomycetota</taxon>
        <taxon>Coriobacteriia</taxon>
        <taxon>Coriobacteriales</taxon>
        <taxon>Atopobiaceae</taxon>
        <taxon>Olsenella</taxon>
    </lineage>
</organism>
<keyword evidence="1" id="KW-0812">Transmembrane</keyword>
<keyword evidence="1" id="KW-0472">Membrane</keyword>
<sequence>MVALVLDSIPRIAIALAVVLPLALCCDGVLKRHARTFYAVAGVLTVAEYWVSVLQLLMGKDVPAWAVSYQQAVQGLIATTNPVGYLLRTALFSAEAGVALFTVVMFIGALPKTERVRCLYAVHSEIAILGGIPAFGHGLSRVSTVLRYWGGGSSHGTEGLPEWFTVMNLVIYGVLFVIVFVALIVGWVTSFRVVRRRMRGRTWKRVQRICAYPFYGLTLVCGALVGFMYTAQGLAQFGAGGSKIVVGDLSTFPTRVIQGSGQFWIYVALAIAYLVLRVGRARADAARQATRAVR</sequence>
<evidence type="ECO:0000313" key="2">
    <source>
        <dbReference type="EMBL" id="ERL10002.1"/>
    </source>
</evidence>
<dbReference type="eggNOG" id="COG2717">
    <property type="taxonomic scope" value="Bacteria"/>
</dbReference>
<name>U2V3R6_9ACTN</name>
<proteinExistence type="predicted"/>
<reference evidence="2 3" key="1">
    <citation type="submission" date="2013-08" db="EMBL/GenBank/DDBJ databases">
        <authorList>
            <person name="Durkin A.S."/>
            <person name="Haft D.R."/>
            <person name="McCorrison J."/>
            <person name="Torralba M."/>
            <person name="Gillis M."/>
            <person name="Haft D.H."/>
            <person name="Methe B."/>
            <person name="Sutton G."/>
            <person name="Nelson K.E."/>
        </authorList>
    </citation>
    <scope>NUCLEOTIDE SEQUENCE [LARGE SCALE GENOMIC DNA]</scope>
    <source>
        <strain evidence="2 3">F0195</strain>
    </source>
</reference>
<protein>
    <submittedName>
        <fullName evidence="2">Putative membrane protein</fullName>
    </submittedName>
</protein>
<dbReference type="Proteomes" id="UP000016638">
    <property type="component" value="Unassembled WGS sequence"/>
</dbReference>
<gene>
    <name evidence="2" type="ORF">HMPREF1316_1396</name>
</gene>
<accession>U2V3R6</accession>
<feature type="transmembrane region" description="Helical" evidence="1">
    <location>
        <begin position="209"/>
        <end position="229"/>
    </location>
</feature>
<keyword evidence="3" id="KW-1185">Reference proteome</keyword>
<dbReference type="STRING" id="1125712.HMPREF1316_1396"/>
<dbReference type="AlphaFoldDB" id="U2V3R6"/>
<dbReference type="OrthoDB" id="3197320at2"/>
<feature type="transmembrane region" description="Helical" evidence="1">
    <location>
        <begin position="263"/>
        <end position="279"/>
    </location>
</feature>
<dbReference type="EMBL" id="AWEZ01000017">
    <property type="protein sequence ID" value="ERL10002.1"/>
    <property type="molecule type" value="Genomic_DNA"/>
</dbReference>
<comment type="caution">
    <text evidence="2">The sequence shown here is derived from an EMBL/GenBank/DDBJ whole genome shotgun (WGS) entry which is preliminary data.</text>
</comment>
<feature type="transmembrane region" description="Helical" evidence="1">
    <location>
        <begin position="85"/>
        <end position="107"/>
    </location>
</feature>
<feature type="transmembrane region" description="Helical" evidence="1">
    <location>
        <begin position="169"/>
        <end position="188"/>
    </location>
</feature>
<evidence type="ECO:0000256" key="1">
    <source>
        <dbReference type="SAM" id="Phobius"/>
    </source>
</evidence>
<evidence type="ECO:0000313" key="3">
    <source>
        <dbReference type="Proteomes" id="UP000016638"/>
    </source>
</evidence>